<feature type="transmembrane region" description="Helical" evidence="1">
    <location>
        <begin position="80"/>
        <end position="102"/>
    </location>
</feature>
<proteinExistence type="predicted"/>
<sequence length="177" mass="19114">MASDKIKLGLNIPLFVAGIVSIGAGTLIGMVAVWWYLAWGQLAPFWQKVSHAHAAWWSALIIIAAMLLPGLNLKPWVKKAIIIGTFIGPVFWVGVLAAYYELGGPAIWRFEVKELVGAYYEIPLLGVIAGLLEFLGFISLGVVSHNTPPQDLLLQNAISQGLPARSMPPAHPPIIQG</sequence>
<dbReference type="EMBL" id="DQVM01000047">
    <property type="protein sequence ID" value="HIQ29421.1"/>
    <property type="molecule type" value="Genomic_DNA"/>
</dbReference>
<reference evidence="2" key="1">
    <citation type="journal article" date="2020" name="ISME J.">
        <title>Gammaproteobacteria mediating utilization of methyl-, sulfur- and petroleum organic compounds in deep ocean hydrothermal plumes.</title>
        <authorList>
            <person name="Zhou Z."/>
            <person name="Liu Y."/>
            <person name="Pan J."/>
            <person name="Cron B.R."/>
            <person name="Toner B.M."/>
            <person name="Anantharaman K."/>
            <person name="Breier J.A."/>
            <person name="Dick G.J."/>
            <person name="Li M."/>
        </authorList>
    </citation>
    <scope>NUCLEOTIDE SEQUENCE</scope>
    <source>
        <strain evidence="2">SZUA-1515</strain>
    </source>
</reference>
<organism evidence="2 3">
    <name type="scientific">Caldiarchaeum subterraneum</name>
    <dbReference type="NCBI Taxonomy" id="311458"/>
    <lineage>
        <taxon>Archaea</taxon>
        <taxon>Nitrososphaerota</taxon>
        <taxon>Candidatus Caldarchaeales</taxon>
        <taxon>Candidatus Caldarchaeaceae</taxon>
        <taxon>Candidatus Caldarchaeum</taxon>
    </lineage>
</organism>
<feature type="transmembrane region" description="Helical" evidence="1">
    <location>
        <begin position="55"/>
        <end position="73"/>
    </location>
</feature>
<feature type="transmembrane region" description="Helical" evidence="1">
    <location>
        <begin position="122"/>
        <end position="143"/>
    </location>
</feature>
<evidence type="ECO:0000256" key="1">
    <source>
        <dbReference type="SAM" id="Phobius"/>
    </source>
</evidence>
<accession>A0A832ZVY1</accession>
<feature type="non-terminal residue" evidence="2">
    <location>
        <position position="177"/>
    </location>
</feature>
<gene>
    <name evidence="2" type="ORF">EYH45_02525</name>
</gene>
<keyword evidence="1" id="KW-0812">Transmembrane</keyword>
<keyword evidence="1" id="KW-0472">Membrane</keyword>
<dbReference type="Proteomes" id="UP000608579">
    <property type="component" value="Unassembled WGS sequence"/>
</dbReference>
<dbReference type="AlphaFoldDB" id="A0A832ZVY1"/>
<comment type="caution">
    <text evidence="2">The sequence shown here is derived from an EMBL/GenBank/DDBJ whole genome shotgun (WGS) entry which is preliminary data.</text>
</comment>
<keyword evidence="1" id="KW-1133">Transmembrane helix</keyword>
<protein>
    <submittedName>
        <fullName evidence="2">Uncharacterized protein</fullName>
    </submittedName>
</protein>
<feature type="transmembrane region" description="Helical" evidence="1">
    <location>
        <begin position="12"/>
        <end position="35"/>
    </location>
</feature>
<name>A0A832ZVY1_CALS0</name>
<evidence type="ECO:0000313" key="2">
    <source>
        <dbReference type="EMBL" id="HIQ29421.1"/>
    </source>
</evidence>
<evidence type="ECO:0000313" key="3">
    <source>
        <dbReference type="Proteomes" id="UP000608579"/>
    </source>
</evidence>